<proteinExistence type="inferred from homology"/>
<feature type="region of interest" description="Disordered" evidence="6">
    <location>
        <begin position="1"/>
        <end position="46"/>
    </location>
</feature>
<dbReference type="Gene3D" id="3.30.559.10">
    <property type="entry name" value="Chloramphenicol acetyltransferase-like domain"/>
    <property type="match status" value="3"/>
</dbReference>
<dbReference type="FunFam" id="3.30.559.30:FF:000005">
    <property type="entry name" value="Nonribosomal peptide synthase Pes1"/>
    <property type="match status" value="1"/>
</dbReference>
<dbReference type="PANTHER" id="PTHR45527">
    <property type="entry name" value="NONRIBOSOMAL PEPTIDE SYNTHETASE"/>
    <property type="match status" value="1"/>
</dbReference>
<dbReference type="FunFam" id="3.30.300.30:FF:000015">
    <property type="entry name" value="Nonribosomal peptide synthase SidD"/>
    <property type="match status" value="3"/>
</dbReference>
<dbReference type="GO" id="GO:0043041">
    <property type="term" value="P:amino acid activation for nonribosomal peptide biosynthetic process"/>
    <property type="evidence" value="ECO:0007669"/>
    <property type="project" value="TreeGrafter"/>
</dbReference>
<dbReference type="Pfam" id="PF00501">
    <property type="entry name" value="AMP-binding"/>
    <property type="match status" value="3"/>
</dbReference>
<dbReference type="GO" id="GO:0031177">
    <property type="term" value="F:phosphopantetheine binding"/>
    <property type="evidence" value="ECO:0007669"/>
    <property type="project" value="InterPro"/>
</dbReference>
<dbReference type="EMBL" id="BDHI01000015">
    <property type="protein sequence ID" value="GCB24300.1"/>
    <property type="molecule type" value="Genomic_DNA"/>
</dbReference>
<keyword evidence="3" id="KW-0436">Ligase</keyword>
<comment type="caution">
    <text evidence="8">The sequence shown here is derived from an EMBL/GenBank/DDBJ whole genome shotgun (WGS) entry which is preliminary data.</text>
</comment>
<evidence type="ECO:0000256" key="6">
    <source>
        <dbReference type="SAM" id="MobiDB-lite"/>
    </source>
</evidence>
<dbReference type="InterPro" id="IPR042099">
    <property type="entry name" value="ANL_N_sf"/>
</dbReference>
<dbReference type="STRING" id="105351.A0A401KYG4"/>
<dbReference type="NCBIfam" id="NF003417">
    <property type="entry name" value="PRK04813.1"/>
    <property type="match status" value="4"/>
</dbReference>
<dbReference type="SUPFAM" id="SSF56801">
    <property type="entry name" value="Acetyl-CoA synthetase-like"/>
    <property type="match status" value="3"/>
</dbReference>
<dbReference type="Gene3D" id="3.30.300.30">
    <property type="match status" value="3"/>
</dbReference>
<dbReference type="SMART" id="SM00823">
    <property type="entry name" value="PKS_PP"/>
    <property type="match status" value="3"/>
</dbReference>
<dbReference type="GO" id="GO:0005737">
    <property type="term" value="C:cytoplasm"/>
    <property type="evidence" value="ECO:0007669"/>
    <property type="project" value="TreeGrafter"/>
</dbReference>
<protein>
    <submittedName>
        <fullName evidence="8">Nonribosomal peptide synthetase 12</fullName>
    </submittedName>
</protein>
<evidence type="ECO:0000256" key="2">
    <source>
        <dbReference type="ARBA" id="ARBA00022553"/>
    </source>
</evidence>
<dbReference type="GO" id="GO:0016874">
    <property type="term" value="F:ligase activity"/>
    <property type="evidence" value="ECO:0007669"/>
    <property type="project" value="UniProtKB-KW"/>
</dbReference>
<sequence length="3414" mass="373264">MTITHSTQSSTHQTGEPVEDQGSGEGLNNSSVSQAVNDHDRAKQQCPVIREVTNNDVGELEALVQRDDTDGVESFSRIKERERECLLNEADMLKLKAWNSTVPTRVDRCVHELISEQCRTAPDAPAVCAWDGNFTYRELDHLSTALAVHLAGYGVGPEMFVPLCFEKSCQVAVAVLGVLKAGAAFVLLDPNQPQSRLQELCASVHAKLVLSSAANHRCSQKLAETVVVLSSMTELPFPDLNSAHFTSVAKPYNAAYASFTSGSTGTPKAVVVEHSAYCSNALAHSNRLQFNKHSRILQSASYAFGASILQLVTTLIVGGCVCVPSESECRNDIVAAATKLQANWALFTPSFFRVVRHMDMPSLKHVVLGGEPLARDEITGPPDHVQVIIAYGSAECSVICAVTEGVGSSPSPQGIGNMAGGVGWIVEPDNHHKLVPLGAIGELLVEGPILARGYLDDVEKTATAFIEAPTWFSEFCEKYNQTLGRSRRMYKTGDLVRYNADGSLVFVGRKDTQVKIRGQRVELSEVEHHIRQTLAGDINLPVVAETVTLQGGNHSVLVAFIAIGEVANEAPSRVRAALEQRLQGVDNRLMERVPRYMVPSAYLAVDSIPMTVTGKTDRRRLRELGEALTLEQLTELQLFRSKVRAPMTALERQLQELWACVLSLPHERISADDSFLRIGGDSITAVQLVAAAREEGLSLSVADIFNTPCLSEMARVVKAGSCIEKPIAPFSLLHSGLDVGMVRNQVAVQCGVDMDHVEDVFPCTPLQEGMLTITAKQPGDYVCQIALELQSHVDIGRLEQAWQEVITTLPILRTRIVDLAGQGLVQVVIAEQGLIVTRQDLNAYLEAGSQETMSLGTPLARFAIIDCPDSSQRPVFVWTVHHALVDGWSLPLVLKQVEQAYHGCPRDRLVPFQGYIKHILQNGATTIAAKEYWQSQLGGCQLMPFPSLPWPGYQPRADEVLQHQISGLRWPRNGITAATVVRAAWAILLAHYTKADAPDVVFGATVTGRQGAVAGVERMAGPTIATVPVRVAWSWGEDIQVLLQRVQTQANSMTAYEHNGLQHIRRISADAQQGCQFQTLLVIQPPAHGSGSNGTSLFSKGPRLDATGDEYARKLKIFNPYTILVECGLGVDGVQVRVSYDSKVVPKVQVQRLAGHLEHLLRELCLDRTGRISVEEVGGLLLGPEDRRQLQAWNGKVPARVDQCVHRLIQERCQGQPTAQAVCAWDGDFTYDELDTQSSALAVYLAAQGVGPGVFVPLYFEKSRWITVAILGVMKAGGAFILLDPAHPAARQQEICHAVSAKLIISSAAQAATAGDLAAQVVVVAIDAITLWTNSNSTGWESSAVTPDHALYAVFTSGSTGTPKGLVIPHAAFATSILAHRQVFGLTAESRVFQFSSYAFDASIIEILATLSVGGCICIPSDASRRNDIARAATQLRVNWAQLTPSVARLVQVEDVMTLKTLVLVGEPVSVADIESWDGHVTLVNGYGPAECSAISTVHPRMTKSDAYSIGWAVGCVCWVVDCNEHERLVPIGEVGELLIEGPIVGHGYLNNPEQTAAAFINPPSWLYGFRPGCQAEDLGLLYKTGDLVQYMGDGSLKFIKRKDTQAKIRGQRIELGEVEHHTRQCFPRARDVVAEVVTPMGPGRPPLLVAFVWEDVGDSLKAKLQGTAKTSEGSVEHDADELLAAPTDAFRVAVSEAEAALHDAVPAYMVPALFLPIMAIPLTATGKIDRRRLRDHAEALSRAELEVYHSTAMATRGPSTPAEHILQQFWAKVLNIEPGSIGADDSFFRLGGDSITAMQLSAQLRGAGFSCSVADIFHTKTISRLASALAHGHQILLDTAELVDTVFELSPIQRLFFVFNEDGPNHFNQSFLLPVAGRLARDDLARALDVLVRNHSMLRARFRRAEDGQWSQMVSTQIDRSYRYQYWTVARLEDARGIISTSQRSLDLRNGPLFAADLIDINGAEQYLFLVAHHLVIDLVSWRIILGDLEELLKTGQLSAVKTLPFQTWCRLQAKYSSEHLNPSAALPSTIPPAVQDYWGPVWYQNSHGNTIRGGFTLSEELTTVLFGAANDALQTQPVEIFQAALWHSFVQAFPDRPLPTIFNEGHGREPWDSSIDLSRTVGWFTTIWPTCLGTDGGEIGIVDIVRRTKDTRRWTPSNGWAYFASRFLNPDGRTAFDTRGPVEIAFNYLGLYQQLERQGSILRPPVKLEDHPSDAAGNVQRFALIDVSATVERERLQFLFCYNKYMQHQDAIVRWMANCERSLQDAVQQLSSLDPTYTLYDFPLLPLTYNSLDRLLNKTLPQIGMLGRDVGGAYPCSPMQRGILLSQAKDARLYWPRFIWKVVPSSIPGAVDMGRLQHAWQQVVDRHAILRTVFVDSGNEGYATQVVRRLTTANTAVVECVNNDPITSLKKHPRALGQAGQPPHRLLLCVTPTEAFCALEISHALIDAHSSRILQRDLRLSYDHRLPKEPGTPYEEYIKYLCGLPEVAAETYWRSYIEGVQPCHLPTLQGLGAGNQQRKELRLTSVHLGAGERFYKFCQEHEVTLSNLFQVAWGLVLQAYTGAKTACFGYLNSGRDISVRGVHDIVGPLINMLVCRIAADSNISVLAMLKKNHTDYLQSLPYQHYSLAGILHLAGMTGGSLFNTIMSFQRLTDERGEQGSSIQIEGIGGEDPTEYDISVTIGISDRDIRIMLQYWSTSLGDRQVADIASTFRHIVNVIIDYPDLTPSQLEVISAEDCHQLQEWNRDLPERVDRCVHELIAEQCHAQPDAPAVCAWDGNFTYSELDARSSVLAVYLAACGVGPEVFVPLYFEKSRWTIVAILAVIKAGGAFILLDLAHPVARQQKICRAVSAKLVIASVSQAATAGGLASRVIMVGDNSIDWQVKDTIWKHSPVTPKNTLYAVFTSGSTGTPKGAIISHAAFSVSATSHGPRLHLTPKARVLQFVSYGFDVSISDTLTTLISGACICVPSLAEKENVAMAINKYMATWAHLTPSIIKTLEPHTVPGLEVLALIGEPITKSDIEIWGPHVQLINSYGPAECAVVSTVQTHLESASDVGNIGWAVGCICWIVDRENHERLVPIGVVGELLIEGPIIGRGYLNPEQTAAAFIDPPLWLHSFRRDCQPADLGRLYKTGDLVQYTADGSLRFIGRKDTQVKLRGQRIELGEVEYYTRHCFAGAHDVVAEVVAPAEAGRPPMLVAFVRGDGLHQEPEGQNCDTAAPNEILASPTDVFRAAIPIAEAALHDVVPAYMVPALFLPIVAVPLTATGKTDRRRLRDRAAALSRTEIEAYYPGAVKSKRYPTMAVERTLQHLWGKVLNIPSHTIGMDDSFFRLGGDSITALRLAGAARSSGLDLSTAHLFQCPTLSQQTSLISCSSPDVALATAPGPLPLLDEDVPDSASFRQLAAVNGGAHMT</sequence>
<feature type="domain" description="Carrier" evidence="7">
    <location>
        <begin position="645"/>
        <end position="721"/>
    </location>
</feature>
<dbReference type="GO" id="GO:0044550">
    <property type="term" value="P:secondary metabolite biosynthetic process"/>
    <property type="evidence" value="ECO:0007669"/>
    <property type="project" value="TreeGrafter"/>
</dbReference>
<evidence type="ECO:0000259" key="7">
    <source>
        <dbReference type="PROSITE" id="PS50075"/>
    </source>
</evidence>
<dbReference type="PROSITE" id="PS50075">
    <property type="entry name" value="CARRIER"/>
    <property type="match status" value="3"/>
</dbReference>
<dbReference type="InterPro" id="IPR009081">
    <property type="entry name" value="PP-bd_ACP"/>
</dbReference>
<keyword evidence="2" id="KW-0597">Phosphoprotein</keyword>
<accession>A0A401KYG4</accession>
<dbReference type="NCBIfam" id="TIGR01733">
    <property type="entry name" value="AA-adenyl-dom"/>
    <property type="match status" value="3"/>
</dbReference>
<feature type="domain" description="Carrier" evidence="7">
    <location>
        <begin position="3300"/>
        <end position="3376"/>
    </location>
</feature>
<dbReference type="Gene3D" id="3.30.559.30">
    <property type="entry name" value="Nonribosomal peptide synthetase, condensation domain"/>
    <property type="match status" value="3"/>
</dbReference>
<dbReference type="InterPro" id="IPR000873">
    <property type="entry name" value="AMP-dep_synth/lig_dom"/>
</dbReference>
<evidence type="ECO:0000256" key="1">
    <source>
        <dbReference type="ARBA" id="ARBA00022450"/>
    </source>
</evidence>
<evidence type="ECO:0000256" key="4">
    <source>
        <dbReference type="ARBA" id="ARBA00022737"/>
    </source>
</evidence>
<keyword evidence="9" id="KW-1185">Reference proteome</keyword>
<evidence type="ECO:0000256" key="3">
    <source>
        <dbReference type="ARBA" id="ARBA00022598"/>
    </source>
</evidence>
<name>A0A401KYG4_ASPAW</name>
<dbReference type="PROSITE" id="PS00012">
    <property type="entry name" value="PHOSPHOPANTETHEINE"/>
    <property type="match status" value="3"/>
</dbReference>
<dbReference type="InterPro" id="IPR036736">
    <property type="entry name" value="ACP-like_sf"/>
</dbReference>
<dbReference type="Pfam" id="PF00550">
    <property type="entry name" value="PP-binding"/>
    <property type="match status" value="3"/>
</dbReference>
<evidence type="ECO:0000313" key="9">
    <source>
        <dbReference type="Proteomes" id="UP000286921"/>
    </source>
</evidence>
<gene>
    <name evidence="8" type="ORF">AAWM_07185</name>
</gene>
<dbReference type="CDD" id="cd19542">
    <property type="entry name" value="CT_NRPS-like"/>
    <property type="match status" value="1"/>
</dbReference>
<evidence type="ECO:0000313" key="8">
    <source>
        <dbReference type="EMBL" id="GCB24300.1"/>
    </source>
</evidence>
<dbReference type="InterPro" id="IPR001242">
    <property type="entry name" value="Condensation_dom"/>
</dbReference>
<dbReference type="FunFam" id="3.40.50.12780:FF:000014">
    <property type="entry name" value="Nonribosomal peptide synthetase 1"/>
    <property type="match status" value="3"/>
</dbReference>
<dbReference type="InterPro" id="IPR010071">
    <property type="entry name" value="AA_adenyl_dom"/>
</dbReference>
<reference evidence="8 9" key="1">
    <citation type="submission" date="2016-09" db="EMBL/GenBank/DDBJ databases">
        <title>Aspergillus awamori IFM 58123T.</title>
        <authorList>
            <person name="Kusuya Y."/>
            <person name="Shimizu M."/>
            <person name="Takahashi H."/>
            <person name="Yaguchi T."/>
        </authorList>
    </citation>
    <scope>NUCLEOTIDE SEQUENCE [LARGE SCALE GENOMIC DNA]</scope>
    <source>
        <strain evidence="8 9">IFM 58123</strain>
    </source>
</reference>
<dbReference type="InterPro" id="IPR006162">
    <property type="entry name" value="Ppantetheine_attach_site"/>
</dbReference>
<dbReference type="Gene3D" id="3.40.50.12780">
    <property type="entry name" value="N-terminal domain of ligase-like"/>
    <property type="match status" value="3"/>
</dbReference>
<keyword evidence="4" id="KW-0677">Repeat</keyword>
<feature type="domain" description="Carrier" evidence="7">
    <location>
        <begin position="1758"/>
        <end position="1834"/>
    </location>
</feature>
<dbReference type="CDD" id="cd19545">
    <property type="entry name" value="FUM14_C_NRPS-like"/>
    <property type="match status" value="1"/>
</dbReference>
<dbReference type="Pfam" id="PF00668">
    <property type="entry name" value="Condensation"/>
    <property type="match status" value="3"/>
</dbReference>
<dbReference type="Gene3D" id="1.10.1200.10">
    <property type="entry name" value="ACP-like"/>
    <property type="match status" value="3"/>
</dbReference>
<dbReference type="InterPro" id="IPR023213">
    <property type="entry name" value="CAT-like_dom_sf"/>
</dbReference>
<dbReference type="FunFam" id="1.10.1200.10:FF:000005">
    <property type="entry name" value="Nonribosomal peptide synthetase 1"/>
    <property type="match status" value="3"/>
</dbReference>
<dbReference type="CDD" id="cd05918">
    <property type="entry name" value="A_NRPS_SidN3_like"/>
    <property type="match status" value="3"/>
</dbReference>
<comment type="similarity">
    <text evidence="5">Belongs to the NRP synthetase family.</text>
</comment>
<dbReference type="PANTHER" id="PTHR45527:SF3">
    <property type="entry name" value="SIDEROPHORE SYNTHETASE (EUROFUNG)"/>
    <property type="match status" value="1"/>
</dbReference>
<organism evidence="8 9">
    <name type="scientific">Aspergillus awamori</name>
    <name type="common">Black koji mold</name>
    <dbReference type="NCBI Taxonomy" id="105351"/>
    <lineage>
        <taxon>Eukaryota</taxon>
        <taxon>Fungi</taxon>
        <taxon>Dikarya</taxon>
        <taxon>Ascomycota</taxon>
        <taxon>Pezizomycotina</taxon>
        <taxon>Eurotiomycetes</taxon>
        <taxon>Eurotiomycetidae</taxon>
        <taxon>Eurotiales</taxon>
        <taxon>Aspergillaceae</taxon>
        <taxon>Aspergillus</taxon>
    </lineage>
</organism>
<dbReference type="SUPFAM" id="SSF47336">
    <property type="entry name" value="ACP-like"/>
    <property type="match status" value="3"/>
</dbReference>
<feature type="compositionally biased region" description="Low complexity" evidence="6">
    <location>
        <begin position="1"/>
        <end position="14"/>
    </location>
</feature>
<dbReference type="InterPro" id="IPR020806">
    <property type="entry name" value="PKS_PP-bd"/>
</dbReference>
<dbReference type="FunFam" id="3.30.559.30:FF:000002">
    <property type="entry name" value="Nonribosomal peptide synthase Pes1"/>
    <property type="match status" value="1"/>
</dbReference>
<dbReference type="InterPro" id="IPR045851">
    <property type="entry name" value="AMP-bd_C_sf"/>
</dbReference>
<evidence type="ECO:0000256" key="5">
    <source>
        <dbReference type="ARBA" id="ARBA00029454"/>
    </source>
</evidence>
<dbReference type="FunFam" id="3.30.559.10:FF:000016">
    <property type="entry name" value="Nonribosomal peptide synthase Pes1"/>
    <property type="match status" value="1"/>
</dbReference>
<dbReference type="Proteomes" id="UP000286921">
    <property type="component" value="Unassembled WGS sequence"/>
</dbReference>
<dbReference type="FunFam" id="3.30.559.30:FF:000003">
    <property type="entry name" value="Nonribosomal peptide synthase SidD"/>
    <property type="match status" value="1"/>
</dbReference>
<feature type="compositionally biased region" description="Polar residues" evidence="6">
    <location>
        <begin position="26"/>
        <end position="36"/>
    </location>
</feature>
<keyword evidence="1" id="KW-0596">Phosphopantetheine</keyword>
<dbReference type="SUPFAM" id="SSF52777">
    <property type="entry name" value="CoA-dependent acyltransferases"/>
    <property type="match status" value="6"/>
</dbReference>
<dbReference type="CDD" id="cd19534">
    <property type="entry name" value="E_NRPS"/>
    <property type="match status" value="1"/>
</dbReference>